<dbReference type="OrthoDB" id="72892at2759"/>
<dbReference type="GO" id="GO:0000466">
    <property type="term" value="P:maturation of 5.8S rRNA from tricistronic rRNA transcript (SSU-rRNA, 5.8S rRNA, LSU-rRNA)"/>
    <property type="evidence" value="ECO:0007669"/>
    <property type="project" value="TreeGrafter"/>
</dbReference>
<dbReference type="SUPFAM" id="SSF48371">
    <property type="entry name" value="ARM repeat"/>
    <property type="match status" value="1"/>
</dbReference>
<accession>A0A6J0BJE0</accession>
<dbReference type="PANTHER" id="PTHR13500">
    <property type="entry name" value="NUCLEOLAR PRERIBOSOMAL-ASSOCIATED PROTEIN 1"/>
    <property type="match status" value="1"/>
</dbReference>
<proteinExistence type="predicted"/>
<feature type="compositionally biased region" description="Basic and acidic residues" evidence="1">
    <location>
        <begin position="87"/>
        <end position="101"/>
    </location>
</feature>
<feature type="region of interest" description="Disordered" evidence="1">
    <location>
        <begin position="1"/>
        <end position="122"/>
    </location>
</feature>
<dbReference type="InParanoid" id="A0A6J0BJE0"/>
<dbReference type="FunCoup" id="A0A6J0BJE0">
    <property type="interactions" value="608"/>
</dbReference>
<dbReference type="InterPro" id="IPR032436">
    <property type="entry name" value="URB1_C"/>
</dbReference>
<organism evidence="5">
    <name type="scientific">Neodiprion lecontei</name>
    <name type="common">Redheaded pine sawfly</name>
    <dbReference type="NCBI Taxonomy" id="441921"/>
    <lineage>
        <taxon>Eukaryota</taxon>
        <taxon>Metazoa</taxon>
        <taxon>Ecdysozoa</taxon>
        <taxon>Arthropoda</taxon>
        <taxon>Hexapoda</taxon>
        <taxon>Insecta</taxon>
        <taxon>Pterygota</taxon>
        <taxon>Neoptera</taxon>
        <taxon>Endopterygota</taxon>
        <taxon>Hymenoptera</taxon>
        <taxon>Tenthredinoidea</taxon>
        <taxon>Diprionidae</taxon>
        <taxon>Diprioninae</taxon>
        <taxon>Neodiprion</taxon>
    </lineage>
</organism>
<dbReference type="RefSeq" id="XP_015514342.2">
    <property type="nucleotide sequence ID" value="XM_015658856.2"/>
</dbReference>
<dbReference type="GeneID" id="107220309"/>
<gene>
    <name evidence="5" type="primary">LOC107220309</name>
</gene>
<feature type="domain" description="URB1 C-terminal" evidence="3">
    <location>
        <begin position="1648"/>
        <end position="1842"/>
    </location>
</feature>
<feature type="domain" description="URB1 N-terminal" evidence="2">
    <location>
        <begin position="169"/>
        <end position="488"/>
    </location>
</feature>
<dbReference type="GO" id="GO:0000463">
    <property type="term" value="P:maturation of LSU-rRNA from tricistronic rRNA transcript (SSU-rRNA, 5.8S rRNA, LSU-rRNA)"/>
    <property type="evidence" value="ECO:0007669"/>
    <property type="project" value="TreeGrafter"/>
</dbReference>
<dbReference type="InterPro" id="IPR039844">
    <property type="entry name" value="URB1"/>
</dbReference>
<evidence type="ECO:0000256" key="1">
    <source>
        <dbReference type="SAM" id="MobiDB-lite"/>
    </source>
</evidence>
<evidence type="ECO:0000259" key="3">
    <source>
        <dbReference type="Pfam" id="PF16201"/>
    </source>
</evidence>
<dbReference type="Proteomes" id="UP000829291">
    <property type="component" value="Chromosome 4"/>
</dbReference>
<name>A0A6J0BJE0_NEOLC</name>
<dbReference type="InterPro" id="IPR021714">
    <property type="entry name" value="URB1_N"/>
</dbReference>
<evidence type="ECO:0000313" key="5">
    <source>
        <dbReference type="RefSeq" id="XP_015514342.2"/>
    </source>
</evidence>
<dbReference type="PANTHER" id="PTHR13500:SF0">
    <property type="entry name" value="NUCLEOLAR PRE-RIBOSOMAL-ASSOCIATED PROTEIN 1"/>
    <property type="match status" value="1"/>
</dbReference>
<keyword evidence="4" id="KW-1185">Reference proteome</keyword>
<dbReference type="KEGG" id="nlo:107220309"/>
<evidence type="ECO:0000259" key="2">
    <source>
        <dbReference type="Pfam" id="PF11707"/>
    </source>
</evidence>
<feature type="compositionally biased region" description="Basic and acidic residues" evidence="1">
    <location>
        <begin position="57"/>
        <end position="67"/>
    </location>
</feature>
<dbReference type="GO" id="GO:0005730">
    <property type="term" value="C:nucleolus"/>
    <property type="evidence" value="ECO:0007669"/>
    <property type="project" value="TreeGrafter"/>
</dbReference>
<evidence type="ECO:0000313" key="4">
    <source>
        <dbReference type="Proteomes" id="UP000829291"/>
    </source>
</evidence>
<feature type="compositionally biased region" description="Basic and acidic residues" evidence="1">
    <location>
        <begin position="1"/>
        <end position="10"/>
    </location>
</feature>
<protein>
    <submittedName>
        <fullName evidence="5">Nucleolar pre-ribosomal-associated protein 1</fullName>
    </submittedName>
</protein>
<reference evidence="5" key="1">
    <citation type="submission" date="2025-08" db="UniProtKB">
        <authorList>
            <consortium name="RefSeq"/>
        </authorList>
    </citation>
    <scope>IDENTIFICATION</scope>
    <source>
        <tissue evidence="5">Thorax and Abdomen</tissue>
    </source>
</reference>
<dbReference type="InterPro" id="IPR016024">
    <property type="entry name" value="ARM-type_fold"/>
</dbReference>
<dbReference type="Pfam" id="PF16201">
    <property type="entry name" value="NopRA1"/>
    <property type="match status" value="1"/>
</dbReference>
<sequence length="2001" mass="226484">MVAANDDRKQISKKIKKKNCASECSEMKTDTGMYDEQNVSPSKVNGVVKKLKKANKRKADTIDDAKDPSVGLLKETEQTEQSTFDTGSKKLRLENESGKDNDETDEDETGTTPNITDKEASQITGKSLRAGFNSADSIIVLRKFVTICNDKKKHDLSVQYLNAGGSPLEILKLLDTMDKKSSSNTTTVFSAMEIVVMKILEKYPQYHSSATEACRHLLNSHLSSIHSMLSSQSNAKQRRVVLRLLTAVVSLGGSLPRELLGHLSLHTQVLDTLSSHTQPSDPQCVRTSFVHFILSFLVEGNLSVVRALLEKRGVLSSIFPGLIYDSHQLVNLVLTTIKSYVLENPGISKTIKLHTFSTPVVQNLVSLYNWKGPTNWPGKNRKKNVEESSGHTNLEEKKVVVEVVHEFLSTLLTSNKFGIIFHDRSLGTSGQKNNQLANTILQSLDRPWEYEKPADLVVRILVACPDLIRSQLVYTESYLAPVASKNWVLLMEFMQKVIGSLDPKLCLKPCLPELTISQLFSALTTLTAPLIILKNAIAPSIDHDNALIRQTSIVLLSVMLGQLNNFMNTIRNDSIYRSDAEKIQHLVTDYMLKNIPSLDSILTAWNKALLLDKEHEEDSEAVVTVSQSPCKNSLEAILNLLLMYRDVCPQLLETSSISNSTIDSTKLLTGLNTLENVDEEELGNMKVKALQFLLALDSSAFAPEKELFGQAVPFLISLLDDDQKSKDVISHTRTAMRMLLDTCGVFEDCGYQADIWINSSLGLKSAEERSEIAVWLVEVIRKTTKNANKYIEWITKAEEVVGEQLYSSTTIEDIFADLSERDIEIDRNKTARLLPSVSISPLLPAAFESVINDGRNLLLQYLSRVTIHTLHCQVTPNTLIHLAQDVQELASLSYLSSWIPNSEHAYVKKPFSSKSLITKISKALITDSKIKVNKIFHGSRKVVFKVVDEEFSLEHSMSHEELLALFRLTVFYFTRLIQEEKFTDELIHNVKVLLISLLHIAMDIENTTEGSDNLSEECCKWIFTHPIILQFFSPLYKRKNLVGKYITEMTVQVSLAVIDLFGEQKISDMIVPFKEKFMTKLLSAAKKCRSDERVKDSSSVIQLVEILQLNINYIVEILEVLIELEVDKLLSTDKNHLSMWGLLIPKLLTITATKRNIDSNTQPVSLEKSMIEKICQRTIQLSLCKIKDLDLWIDSLLSHLERFPHNIAVIDKNFFLSLVKDKMSSSAIKLASFLINRNTKFIPVYVKYALHNENVLKAREAIFPILSSIQDHETQPQFFLKLRDLYKNEIFSWFSDPNTIDTCIKKNITAAVRLIDTTIDSKTCDDTCEMILSNGDKLLAVDTSYIQLLKIIFTKAVSVEHAENNRLVDFVQILIHIMVSSLKKESKNTQKHNSLCQILLDILNLVRNKENNSRFHEIRKNHSWPQFTRFSLKLGLKSSKESDAQVQLLKTFVRLCDVVYEDNCDDEYIKTLFEMTTSHSEFINVMLGHSPTKRHLIELLLTLVRKNNSLMTSTHVPLYLGAYNATLSETDQMILQLLQYYESHDVKLTDYRPYLWGSAAASHYSVKTGVDTALWRQPSTSQVLDLFLPEIVNNTVKNYPVNRKLQMSSELHASQSIYDPAFYLPLLCYLLSDNSVVACHKITQSGALALSLSACGSTDGQTRLAAFTVISRFYYHLEATNSKEKLLWMHFIDIFRKGISSAEPELKNVQISCLVTTFMARTSLVATQPLNPLYSSLQKFLVAKPSLDLATIPEFLQLFHSSEIDHKLHRFWILEVVRDGLKTAIDGDLAFRCVLFKMLLDFYNCALADRQTQNLILQVINSAVKIPNTAVLLVTGYGLLPWLHEIIYSSDVNDTEFVTIFTEVTLNLYDSLVKSNEKNEDVYFMFLQTMMNFKKILSRSTDIESYKNYVSTMEKIVSFKPNDFCKILSFKFMTALVELSKTILGEIKECQDILQHGSKFANKTLSLYCPDSYSTSDSNVITLAKTSLIKLLFTWYSVKEI</sequence>
<dbReference type="Pfam" id="PF11707">
    <property type="entry name" value="Npa1"/>
    <property type="match status" value="1"/>
</dbReference>